<organism evidence="4 5">
    <name type="scientific">Penstemon smallii</name>
    <dbReference type="NCBI Taxonomy" id="265156"/>
    <lineage>
        <taxon>Eukaryota</taxon>
        <taxon>Viridiplantae</taxon>
        <taxon>Streptophyta</taxon>
        <taxon>Embryophyta</taxon>
        <taxon>Tracheophyta</taxon>
        <taxon>Spermatophyta</taxon>
        <taxon>Magnoliopsida</taxon>
        <taxon>eudicotyledons</taxon>
        <taxon>Gunneridae</taxon>
        <taxon>Pentapetalae</taxon>
        <taxon>asterids</taxon>
        <taxon>lamiids</taxon>
        <taxon>Lamiales</taxon>
        <taxon>Plantaginaceae</taxon>
        <taxon>Cheloneae</taxon>
        <taxon>Penstemon</taxon>
    </lineage>
</organism>
<proteinExistence type="inferred from homology"/>
<dbReference type="AlphaFoldDB" id="A0ABD3UJR8"/>
<dbReference type="Proteomes" id="UP001634393">
    <property type="component" value="Unassembled WGS sequence"/>
</dbReference>
<evidence type="ECO:0000256" key="1">
    <source>
        <dbReference type="ARBA" id="ARBA00009861"/>
    </source>
</evidence>
<dbReference type="PANTHER" id="PTHR31623:SF110">
    <property type="entry name" value="VINORINE SYNTHASE-LIKE"/>
    <property type="match status" value="1"/>
</dbReference>
<dbReference type="EMBL" id="JBJXBP010000001">
    <property type="protein sequence ID" value="KAL3848683.1"/>
    <property type="molecule type" value="Genomic_DNA"/>
</dbReference>
<protein>
    <submittedName>
        <fullName evidence="4">Uncharacterized protein</fullName>
    </submittedName>
</protein>
<keyword evidence="3" id="KW-0012">Acyltransferase</keyword>
<dbReference type="Pfam" id="PF02458">
    <property type="entry name" value="Transferase"/>
    <property type="match status" value="2"/>
</dbReference>
<evidence type="ECO:0000256" key="2">
    <source>
        <dbReference type="ARBA" id="ARBA00022679"/>
    </source>
</evidence>
<accession>A0ABD3UJR8</accession>
<dbReference type="Gene3D" id="3.30.559.10">
    <property type="entry name" value="Chloramphenicol acetyltransferase-like domain"/>
    <property type="match status" value="2"/>
</dbReference>
<dbReference type="InterPro" id="IPR023213">
    <property type="entry name" value="CAT-like_dom_sf"/>
</dbReference>
<evidence type="ECO:0000256" key="3">
    <source>
        <dbReference type="ARBA" id="ARBA00023315"/>
    </source>
</evidence>
<comment type="similarity">
    <text evidence="1">Belongs to the plant acyltransferase family.</text>
</comment>
<keyword evidence="2" id="KW-0808">Transferase</keyword>
<keyword evidence="5" id="KW-1185">Reference proteome</keyword>
<gene>
    <name evidence="4" type="ORF">ACJIZ3_010565</name>
</gene>
<evidence type="ECO:0000313" key="5">
    <source>
        <dbReference type="Proteomes" id="UP001634393"/>
    </source>
</evidence>
<reference evidence="4 5" key="1">
    <citation type="submission" date="2024-12" db="EMBL/GenBank/DDBJ databases">
        <title>The unique morphological basis and parallel evolutionary history of personate flowers in Penstemon.</title>
        <authorList>
            <person name="Depatie T.H."/>
            <person name="Wessinger C.A."/>
        </authorList>
    </citation>
    <scope>NUCLEOTIDE SEQUENCE [LARGE SCALE GENOMIC DNA]</scope>
    <source>
        <strain evidence="4">WTNN_2</strain>
        <tissue evidence="4">Leaf</tissue>
    </source>
</reference>
<evidence type="ECO:0000313" key="4">
    <source>
        <dbReference type="EMBL" id="KAL3848683.1"/>
    </source>
</evidence>
<name>A0ABD3UJR8_9LAMI</name>
<dbReference type="PANTHER" id="PTHR31623">
    <property type="entry name" value="F21J9.9"/>
    <property type="match status" value="1"/>
</dbReference>
<comment type="caution">
    <text evidence="4">The sequence shown here is derived from an EMBL/GenBank/DDBJ whole genome shotgun (WGS) entry which is preliminary data.</text>
</comment>
<sequence length="412" mass="46304">MVALVEIISKEMIKPSSPTPDHLRELKLSCLDQVIGPFSYTNLIFFYQAPDAAAADDDDDDDDHENGYKSQVLKQSLSEILTVFYPLAGQVVVEGNSSINCNDNGVAFVEAKVLDGRQLSDMIEEPNFEELKHFLPTEHVVENNSNNNNIVLLLQVSFFDCGGIAVGVSFLHEVGDGKSMVEFMTATNVGEKFVTKRLILDGEKLTELKEAIVSAPGSQLKDPTRVEAASAFIWKHYIIDSAAKKRRQNVDQVEVVVENAFMAQHSVDARTRMNLPETNIFGNCFLISATEIVNHNDQQQQEMHHLAYLLRKAIKKIDGDYIKQVQLEGERYFTNLFQRLDPVLKGQVGLCSFTSWCRLPFYEVDYGWGKPIWFCTTPIPLKNLVVFISTPSGDGIEAWINMLEDDMKIIGK</sequence>
<dbReference type="GO" id="GO:0016746">
    <property type="term" value="F:acyltransferase activity"/>
    <property type="evidence" value="ECO:0007669"/>
    <property type="project" value="UniProtKB-KW"/>
</dbReference>